<reference evidence="2" key="1">
    <citation type="journal article" date="2019" name="Int. J. Syst. Evol. Microbiol.">
        <title>The Global Catalogue of Microorganisms (GCM) 10K type strain sequencing project: providing services to taxonomists for standard genome sequencing and annotation.</title>
        <authorList>
            <consortium name="The Broad Institute Genomics Platform"/>
            <consortium name="The Broad Institute Genome Sequencing Center for Infectious Disease"/>
            <person name="Wu L."/>
            <person name="Ma J."/>
        </authorList>
    </citation>
    <scope>NUCLEOTIDE SEQUENCE [LARGE SCALE GENOMIC DNA]</scope>
    <source>
        <strain evidence="2">JCM 9091</strain>
    </source>
</reference>
<dbReference type="Proteomes" id="UP001501532">
    <property type="component" value="Unassembled WGS sequence"/>
</dbReference>
<evidence type="ECO:0000313" key="2">
    <source>
        <dbReference type="Proteomes" id="UP001501532"/>
    </source>
</evidence>
<name>A0ABP6LLB5_9ACTN</name>
<keyword evidence="2" id="KW-1185">Reference proteome</keyword>
<accession>A0ABP6LLB5</accession>
<sequence>MTPRAFAAAKWLLAEHGRDDAHGHDKHRDDMYRDDMHKELHRHAQRGCAHVAEAL</sequence>
<evidence type="ECO:0000313" key="1">
    <source>
        <dbReference type="EMBL" id="GAA3044836.1"/>
    </source>
</evidence>
<organism evidence="1 2">
    <name type="scientific">Streptomyces glomeratus</name>
    <dbReference type="NCBI Taxonomy" id="284452"/>
    <lineage>
        <taxon>Bacteria</taxon>
        <taxon>Bacillati</taxon>
        <taxon>Actinomycetota</taxon>
        <taxon>Actinomycetes</taxon>
        <taxon>Kitasatosporales</taxon>
        <taxon>Streptomycetaceae</taxon>
        <taxon>Streptomyces</taxon>
    </lineage>
</organism>
<dbReference type="EMBL" id="BAAAUF010000020">
    <property type="protein sequence ID" value="GAA3044836.1"/>
    <property type="molecule type" value="Genomic_DNA"/>
</dbReference>
<comment type="caution">
    <text evidence="1">The sequence shown here is derived from an EMBL/GenBank/DDBJ whole genome shotgun (WGS) entry which is preliminary data.</text>
</comment>
<protein>
    <submittedName>
        <fullName evidence="1">Uncharacterized protein</fullName>
    </submittedName>
</protein>
<proteinExistence type="predicted"/>
<gene>
    <name evidence="1" type="ORF">GCM10010448_29600</name>
</gene>